<evidence type="ECO:0000313" key="2">
    <source>
        <dbReference type="EMBL" id="CAH2054048.1"/>
    </source>
</evidence>
<protein>
    <submittedName>
        <fullName evidence="2">Uncharacterized protein</fullName>
    </submittedName>
</protein>
<sequence>MPPHPSCSTRRRGPQSARIPPRHGDSHTFFSSVKGNTVRSAAQLQRSVAAPSRREAVRLVRRMARR</sequence>
<reference evidence="2" key="1">
    <citation type="submission" date="2022-03" db="EMBL/GenBank/DDBJ databases">
        <authorList>
            <person name="Martin H S."/>
        </authorList>
    </citation>
    <scope>NUCLEOTIDE SEQUENCE</scope>
</reference>
<accession>A0ABN8IFQ3</accession>
<evidence type="ECO:0000256" key="1">
    <source>
        <dbReference type="SAM" id="MobiDB-lite"/>
    </source>
</evidence>
<name>A0ABN8IFQ3_9NEOP</name>
<gene>
    <name evidence="2" type="ORF">IPOD504_LOCUS8459</name>
</gene>
<keyword evidence="3" id="KW-1185">Reference proteome</keyword>
<proteinExistence type="predicted"/>
<feature type="region of interest" description="Disordered" evidence="1">
    <location>
        <begin position="1"/>
        <end position="33"/>
    </location>
</feature>
<organism evidence="2 3">
    <name type="scientific">Iphiclides podalirius</name>
    <name type="common">scarce swallowtail</name>
    <dbReference type="NCBI Taxonomy" id="110791"/>
    <lineage>
        <taxon>Eukaryota</taxon>
        <taxon>Metazoa</taxon>
        <taxon>Ecdysozoa</taxon>
        <taxon>Arthropoda</taxon>
        <taxon>Hexapoda</taxon>
        <taxon>Insecta</taxon>
        <taxon>Pterygota</taxon>
        <taxon>Neoptera</taxon>
        <taxon>Endopterygota</taxon>
        <taxon>Lepidoptera</taxon>
        <taxon>Glossata</taxon>
        <taxon>Ditrysia</taxon>
        <taxon>Papilionoidea</taxon>
        <taxon>Papilionidae</taxon>
        <taxon>Papilioninae</taxon>
        <taxon>Iphiclides</taxon>
    </lineage>
</organism>
<dbReference type="EMBL" id="OW152833">
    <property type="protein sequence ID" value="CAH2054048.1"/>
    <property type="molecule type" value="Genomic_DNA"/>
</dbReference>
<dbReference type="Proteomes" id="UP000837857">
    <property type="component" value="Chromosome 21"/>
</dbReference>
<evidence type="ECO:0000313" key="3">
    <source>
        <dbReference type="Proteomes" id="UP000837857"/>
    </source>
</evidence>
<feature type="non-terminal residue" evidence="2">
    <location>
        <position position="66"/>
    </location>
</feature>